<feature type="region of interest" description="Disordered" evidence="1">
    <location>
        <begin position="275"/>
        <end position="323"/>
    </location>
</feature>
<dbReference type="EMBL" id="JAFBBO010000001">
    <property type="protein sequence ID" value="MBM7478998.1"/>
    <property type="molecule type" value="Genomic_DNA"/>
</dbReference>
<keyword evidence="2" id="KW-0812">Transmembrane</keyword>
<evidence type="ECO:0000256" key="2">
    <source>
        <dbReference type="SAM" id="Phobius"/>
    </source>
</evidence>
<dbReference type="SUPFAM" id="SSF56300">
    <property type="entry name" value="Metallo-dependent phosphatases"/>
    <property type="match status" value="1"/>
</dbReference>
<accession>A0ABS2LFU5</accession>
<dbReference type="Proteomes" id="UP000698059">
    <property type="component" value="Unassembled WGS sequence"/>
</dbReference>
<name>A0ABS2LFU5_9CELL</name>
<feature type="compositionally biased region" description="Low complexity" evidence="1">
    <location>
        <begin position="598"/>
        <end position="609"/>
    </location>
</feature>
<protein>
    <submittedName>
        <fullName evidence="3">Phosphodiesterase</fullName>
    </submittedName>
</protein>
<dbReference type="RefSeq" id="WP_239525186.1">
    <property type="nucleotide sequence ID" value="NZ_BAAAVF010000009.1"/>
</dbReference>
<gene>
    <name evidence="3" type="ORF">JOD49_001918</name>
</gene>
<keyword evidence="2" id="KW-1133">Transmembrane helix</keyword>
<feature type="transmembrane region" description="Helical" evidence="2">
    <location>
        <begin position="12"/>
        <end position="31"/>
    </location>
</feature>
<reference evidence="3 4" key="1">
    <citation type="submission" date="2021-01" db="EMBL/GenBank/DDBJ databases">
        <title>Sequencing the genomes of 1000 actinobacteria strains.</title>
        <authorList>
            <person name="Klenk H.-P."/>
        </authorList>
    </citation>
    <scope>NUCLEOTIDE SEQUENCE [LARGE SCALE GENOMIC DNA]</scope>
    <source>
        <strain evidence="3 4">DSM 46000</strain>
    </source>
</reference>
<feature type="region of interest" description="Disordered" evidence="1">
    <location>
        <begin position="571"/>
        <end position="609"/>
    </location>
</feature>
<comment type="caution">
    <text evidence="3">The sequence shown here is derived from an EMBL/GenBank/DDBJ whole genome shotgun (WGS) entry which is preliminary data.</text>
</comment>
<keyword evidence="2" id="KW-0472">Membrane</keyword>
<keyword evidence="4" id="KW-1185">Reference proteome</keyword>
<organism evidence="3 4">
    <name type="scientific">Oerskovia jenensis</name>
    <dbReference type="NCBI Taxonomy" id="162169"/>
    <lineage>
        <taxon>Bacteria</taxon>
        <taxon>Bacillati</taxon>
        <taxon>Actinomycetota</taxon>
        <taxon>Actinomycetes</taxon>
        <taxon>Micrococcales</taxon>
        <taxon>Cellulomonadaceae</taxon>
        <taxon>Oerskovia</taxon>
    </lineage>
</organism>
<sequence>MTTAHRTPPRWVRWTLAVIAVLIPCTVWGVTTATADLSLGPHEARYEVTTDGLVTVDLGPLGTLQIDSPLPAGLGASVTVKEIPADLTAVDQATTLAGLTNDLESYLQFFSGPEESIGHAVRALAVDALRRTGLAILVAGAAGALGYVVLGAARRRELTGILAPRTWEITASVVLVSLVAGSLSSSTREVEQDTTTTTSAVFAGTPLEGARITGRLAGIVDTYGGMVVDFLRKNDEFYDNADKNLVAAWDERDAIDEAEAEAAEAAAAAAEAEAAAQAGAAGGEAGAGTTPPDAADGTEGTTGPGASDEPSAPTPSPSSSPTDDAELVTMLLISDLHCNIGMAPLIRTTIERSDATLVLNAGDTTMNGTAVENFCVDAYMSALPKGTTMVVADGNHDSTETSARERSRGAKVLDGEVLDIQGIRFLGDSDAMAPGLIEGPTTRAGGATAQAERLTEVACQDPDGIDILLIHTPRVGNVPMDSGCVPAQLSGHMHTRADPEQVGGGIRYVNGSTAGAIANASRIGPLKGTAEMTLLRFDPTERRIVDWQVVSVTPDGAAAVGPRQPWPLVVEEATPDEGAVPPGEEGADVPPADEVPPADDAPVDGVPAG</sequence>
<proteinExistence type="predicted"/>
<evidence type="ECO:0000313" key="4">
    <source>
        <dbReference type="Proteomes" id="UP000698059"/>
    </source>
</evidence>
<dbReference type="InterPro" id="IPR029052">
    <property type="entry name" value="Metallo-depent_PP-like"/>
</dbReference>
<evidence type="ECO:0000256" key="1">
    <source>
        <dbReference type="SAM" id="MobiDB-lite"/>
    </source>
</evidence>
<dbReference type="Gene3D" id="3.60.21.10">
    <property type="match status" value="1"/>
</dbReference>
<evidence type="ECO:0000313" key="3">
    <source>
        <dbReference type="EMBL" id="MBM7478998.1"/>
    </source>
</evidence>